<sequence>MSNENLEGGCTNTSCCPPKQATVTRDTPKIGRNDPCACGSEKKYKKCCGKNA</sequence>
<gene>
    <name evidence="1" type="ORF">OFY17_10225</name>
</gene>
<comment type="caution">
    <text evidence="1">The sequence shown here is derived from an EMBL/GenBank/DDBJ whole genome shotgun (WGS) entry which is preliminary data.</text>
</comment>
<dbReference type="InterPro" id="IPR004027">
    <property type="entry name" value="SEC_C_motif"/>
</dbReference>
<name>A0ABT2YTR1_9GAMM</name>
<dbReference type="Pfam" id="PF02810">
    <property type="entry name" value="SEC-C"/>
    <property type="match status" value="1"/>
</dbReference>
<dbReference type="SUPFAM" id="SSF103642">
    <property type="entry name" value="Sec-C motif"/>
    <property type="match status" value="1"/>
</dbReference>
<dbReference type="EMBL" id="JAOVZB010000004">
    <property type="protein sequence ID" value="MCV2403255.1"/>
    <property type="molecule type" value="Genomic_DNA"/>
</dbReference>
<dbReference type="Gene3D" id="3.10.450.50">
    <property type="match status" value="1"/>
</dbReference>
<evidence type="ECO:0000313" key="1">
    <source>
        <dbReference type="EMBL" id="MCV2403255.1"/>
    </source>
</evidence>
<proteinExistence type="predicted"/>
<dbReference type="RefSeq" id="WP_263530634.1">
    <property type="nucleotide sequence ID" value="NZ_JAOVZB010000004.1"/>
</dbReference>
<evidence type="ECO:0000313" key="2">
    <source>
        <dbReference type="Proteomes" id="UP001209713"/>
    </source>
</evidence>
<keyword evidence="2" id="KW-1185">Reference proteome</keyword>
<dbReference type="Proteomes" id="UP001209713">
    <property type="component" value="Unassembled WGS sequence"/>
</dbReference>
<reference evidence="1 2" key="1">
    <citation type="submission" date="2022-10" db="EMBL/GenBank/DDBJ databases">
        <title>Marinomonas transparenta sp. nov. and Marinomonas sargassi sp. nov., isolated from marine alga (Sargassum natans (L.) Gaillon).</title>
        <authorList>
            <person name="Wang Y."/>
        </authorList>
    </citation>
    <scope>NUCLEOTIDE SEQUENCE [LARGE SCALE GENOMIC DNA]</scope>
    <source>
        <strain evidence="1 2">C2222</strain>
    </source>
</reference>
<accession>A0ABT2YTR1</accession>
<protein>
    <submittedName>
        <fullName evidence="1">SEC-C metal-binding domain-containing protein</fullName>
    </submittedName>
</protein>
<organism evidence="1 2">
    <name type="scientific">Marinomonas sargassi</name>
    <dbReference type="NCBI Taxonomy" id="2984494"/>
    <lineage>
        <taxon>Bacteria</taxon>
        <taxon>Pseudomonadati</taxon>
        <taxon>Pseudomonadota</taxon>
        <taxon>Gammaproteobacteria</taxon>
        <taxon>Oceanospirillales</taxon>
        <taxon>Oceanospirillaceae</taxon>
        <taxon>Marinomonas</taxon>
    </lineage>
</organism>